<reference evidence="2 3" key="1">
    <citation type="submission" date="2024-09" db="EMBL/GenBank/DDBJ databases">
        <title>Genome sequencing and assembly of Phytophthora oleae, isolate VK10A, causative agent of rot of olive drupes.</title>
        <authorList>
            <person name="Conti Taguali S."/>
            <person name="Riolo M."/>
            <person name="La Spada F."/>
            <person name="Cacciola S.O."/>
            <person name="Dionisio G."/>
        </authorList>
    </citation>
    <scope>NUCLEOTIDE SEQUENCE [LARGE SCALE GENOMIC DNA]</scope>
    <source>
        <strain evidence="2 3">VK10A</strain>
    </source>
</reference>
<evidence type="ECO:0000256" key="1">
    <source>
        <dbReference type="SAM" id="MobiDB-lite"/>
    </source>
</evidence>
<keyword evidence="3" id="KW-1185">Reference proteome</keyword>
<feature type="compositionally biased region" description="Basic and acidic residues" evidence="1">
    <location>
        <begin position="70"/>
        <end position="100"/>
    </location>
</feature>
<gene>
    <name evidence="2" type="ORF">V7S43_000875</name>
</gene>
<evidence type="ECO:0000313" key="2">
    <source>
        <dbReference type="EMBL" id="KAL3674951.1"/>
    </source>
</evidence>
<evidence type="ECO:0008006" key="4">
    <source>
        <dbReference type="Google" id="ProtNLM"/>
    </source>
</evidence>
<dbReference type="EMBL" id="JBIMZQ010000001">
    <property type="protein sequence ID" value="KAL3674951.1"/>
    <property type="molecule type" value="Genomic_DNA"/>
</dbReference>
<feature type="region of interest" description="Disordered" evidence="1">
    <location>
        <begin position="65"/>
        <end position="115"/>
    </location>
</feature>
<evidence type="ECO:0000313" key="3">
    <source>
        <dbReference type="Proteomes" id="UP001632037"/>
    </source>
</evidence>
<name>A0ABD3GAN5_9STRA</name>
<dbReference type="Proteomes" id="UP001632037">
    <property type="component" value="Unassembled WGS sequence"/>
</dbReference>
<feature type="compositionally biased region" description="Polar residues" evidence="1">
    <location>
        <begin position="106"/>
        <end position="115"/>
    </location>
</feature>
<protein>
    <recommendedName>
        <fullName evidence="4">HTH CENPB-type domain-containing protein</fullName>
    </recommendedName>
</protein>
<sequence>MAKIVDRMSLQTTPTFQVAFHWLENFYESGVINFADREPLLFPGLSQVSSVGGLTVSQMSFSEGTSIWHSDGEDRAEEGKSIQHREASAPETRGSDRNDAAEANPVCTSGRNWKS</sequence>
<comment type="caution">
    <text evidence="2">The sequence shown here is derived from an EMBL/GenBank/DDBJ whole genome shotgun (WGS) entry which is preliminary data.</text>
</comment>
<accession>A0ABD3GAN5</accession>
<organism evidence="2 3">
    <name type="scientific">Phytophthora oleae</name>
    <dbReference type="NCBI Taxonomy" id="2107226"/>
    <lineage>
        <taxon>Eukaryota</taxon>
        <taxon>Sar</taxon>
        <taxon>Stramenopiles</taxon>
        <taxon>Oomycota</taxon>
        <taxon>Peronosporomycetes</taxon>
        <taxon>Peronosporales</taxon>
        <taxon>Peronosporaceae</taxon>
        <taxon>Phytophthora</taxon>
    </lineage>
</organism>
<proteinExistence type="predicted"/>
<dbReference type="AlphaFoldDB" id="A0ABD3GAN5"/>